<dbReference type="Proteomes" id="UP001597361">
    <property type="component" value="Unassembled WGS sequence"/>
</dbReference>
<evidence type="ECO:0000313" key="1">
    <source>
        <dbReference type="EMBL" id="MFD2033335.1"/>
    </source>
</evidence>
<sequence>MKHLKDNSYVAFLIFFIFACSSDKNQTKKLIEGDLVSFATDTIYLEKDLETKSLPLEFTYHKEGDKEFLLGISGFNLLKYEYPAGNLVSKTTFEKEGPDGIGGFIAGNLISEDGIFFISNQKEITHTDFEGKVLNRYPLPETPEDRLAANFSANRGNKIYWNGEKETLMVTDVPFLLKEKLMNYRDWVWEFDLKENTRDVALQFTFPKEYNDYFDDPELGVYFHLFLKKTNQHLVAFPVSDSILVFNEGKPSKVFAGSNSQLEFKKGKTEARGEYTVFLPSLETSRYQSMMHDPFQGLIFRHLVIEQGKNENSVFSKNSFVLLDESLTKIGEVNFSNRKINSMGFYTPNGFYLKMKDQTSDDEEGYIRFEFR</sequence>
<proteinExistence type="predicted"/>
<name>A0ABW4VIL8_9BACT</name>
<reference evidence="2" key="1">
    <citation type="journal article" date="2019" name="Int. J. Syst. Evol. Microbiol.">
        <title>The Global Catalogue of Microorganisms (GCM) 10K type strain sequencing project: providing services to taxonomists for standard genome sequencing and annotation.</title>
        <authorList>
            <consortium name="The Broad Institute Genomics Platform"/>
            <consortium name="The Broad Institute Genome Sequencing Center for Infectious Disease"/>
            <person name="Wu L."/>
            <person name="Ma J."/>
        </authorList>
    </citation>
    <scope>NUCLEOTIDE SEQUENCE [LARGE SCALE GENOMIC DNA]</scope>
    <source>
        <strain evidence="2">CGMCC 1.15180</strain>
    </source>
</reference>
<protein>
    <submittedName>
        <fullName evidence="1">DUF4221 family protein</fullName>
    </submittedName>
</protein>
<keyword evidence="2" id="KW-1185">Reference proteome</keyword>
<dbReference type="PROSITE" id="PS51257">
    <property type="entry name" value="PROKAR_LIPOPROTEIN"/>
    <property type="match status" value="1"/>
</dbReference>
<accession>A0ABW4VIL8</accession>
<gene>
    <name evidence="1" type="ORF">ACFSKL_00960</name>
</gene>
<dbReference type="EMBL" id="JBHUHR010000001">
    <property type="protein sequence ID" value="MFD2033335.1"/>
    <property type="molecule type" value="Genomic_DNA"/>
</dbReference>
<evidence type="ECO:0000313" key="2">
    <source>
        <dbReference type="Proteomes" id="UP001597361"/>
    </source>
</evidence>
<organism evidence="1 2">
    <name type="scientific">Belliella marina</name>
    <dbReference type="NCBI Taxonomy" id="1644146"/>
    <lineage>
        <taxon>Bacteria</taxon>
        <taxon>Pseudomonadati</taxon>
        <taxon>Bacteroidota</taxon>
        <taxon>Cytophagia</taxon>
        <taxon>Cytophagales</taxon>
        <taxon>Cyclobacteriaceae</taxon>
        <taxon>Belliella</taxon>
    </lineage>
</organism>
<dbReference type="Pfam" id="PF13970">
    <property type="entry name" value="DUF4221"/>
    <property type="match status" value="1"/>
</dbReference>
<comment type="caution">
    <text evidence="1">The sequence shown here is derived from an EMBL/GenBank/DDBJ whole genome shotgun (WGS) entry which is preliminary data.</text>
</comment>
<dbReference type="RefSeq" id="WP_376882531.1">
    <property type="nucleotide sequence ID" value="NZ_JBHUHR010000001.1"/>
</dbReference>
<dbReference type="InterPro" id="IPR025316">
    <property type="entry name" value="DUF4221"/>
</dbReference>